<dbReference type="Proteomes" id="UP000034054">
    <property type="component" value="Unassembled WGS sequence"/>
</dbReference>
<comment type="function">
    <text evidence="6">Involved in transcription antitermination. Required for transcription of ribosomal RNA (rRNA) genes. Binds specifically to the boxA antiterminator sequence of the ribosomal RNA (rrn) operons.</text>
</comment>
<evidence type="ECO:0000256" key="6">
    <source>
        <dbReference type="HAMAP-Rule" id="MF_00073"/>
    </source>
</evidence>
<keyword evidence="5 6" id="KW-0804">Transcription</keyword>
<evidence type="ECO:0000259" key="7">
    <source>
        <dbReference type="Pfam" id="PF01029"/>
    </source>
</evidence>
<proteinExistence type="inferred from homology"/>
<dbReference type="GO" id="GO:0031564">
    <property type="term" value="P:transcription antitermination"/>
    <property type="evidence" value="ECO:0007669"/>
    <property type="project" value="UniProtKB-KW"/>
</dbReference>
<dbReference type="SUPFAM" id="SSF48013">
    <property type="entry name" value="NusB-like"/>
    <property type="match status" value="1"/>
</dbReference>
<evidence type="ECO:0000256" key="5">
    <source>
        <dbReference type="ARBA" id="ARBA00023163"/>
    </source>
</evidence>
<dbReference type="NCBIfam" id="TIGR01951">
    <property type="entry name" value="nusB"/>
    <property type="match status" value="1"/>
</dbReference>
<evidence type="ECO:0000313" key="9">
    <source>
        <dbReference type="Proteomes" id="UP000034054"/>
    </source>
</evidence>
<keyword evidence="3 6" id="KW-0694">RNA-binding</keyword>
<dbReference type="GO" id="GO:0003723">
    <property type="term" value="F:RNA binding"/>
    <property type="evidence" value="ECO:0007669"/>
    <property type="project" value="UniProtKB-UniRule"/>
</dbReference>
<dbReference type="GO" id="GO:0006353">
    <property type="term" value="P:DNA-templated transcription termination"/>
    <property type="evidence" value="ECO:0007669"/>
    <property type="project" value="UniProtKB-UniRule"/>
</dbReference>
<dbReference type="EMBL" id="LCRH01000028">
    <property type="protein sequence ID" value="KKW32443.1"/>
    <property type="molecule type" value="Genomic_DNA"/>
</dbReference>
<sequence length="159" mass="17938">MSNRHLSRTIALQSLYQWDFLRMPEGKLSEIIAFNREEFAPKFDDEGFIEELIQGVVNNRPVIDETITRFAPNWPLDSITVIDRNVLRLGVFELKFHERIPAKVAINEAIELAKGFGGQASGRFVNGVLGAIYKDLVAHGEIKDVDKQKTENPTSIPTS</sequence>
<dbReference type="PANTHER" id="PTHR11078:SF3">
    <property type="entry name" value="ANTITERMINATION NUSB DOMAIN-CONTAINING PROTEIN"/>
    <property type="match status" value="1"/>
</dbReference>
<comment type="caution">
    <text evidence="8">The sequence shown here is derived from an EMBL/GenBank/DDBJ whole genome shotgun (WGS) entry which is preliminary data.</text>
</comment>
<name>A0A0G1XMD2_9BACT</name>
<evidence type="ECO:0000313" key="8">
    <source>
        <dbReference type="EMBL" id="KKW32443.1"/>
    </source>
</evidence>
<dbReference type="InterPro" id="IPR011605">
    <property type="entry name" value="NusB_fam"/>
</dbReference>
<dbReference type="PANTHER" id="PTHR11078">
    <property type="entry name" value="N UTILIZATION SUBSTANCE PROTEIN B-RELATED"/>
    <property type="match status" value="1"/>
</dbReference>
<dbReference type="HAMAP" id="MF_00073">
    <property type="entry name" value="NusB"/>
    <property type="match status" value="1"/>
</dbReference>
<dbReference type="PATRIC" id="fig|1618979.3.peg.449"/>
<accession>A0A0G1XMD2</accession>
<evidence type="ECO:0000256" key="4">
    <source>
        <dbReference type="ARBA" id="ARBA00023015"/>
    </source>
</evidence>
<reference evidence="8 9" key="1">
    <citation type="journal article" date="2015" name="Nature">
        <title>rRNA introns, odd ribosomes, and small enigmatic genomes across a large radiation of phyla.</title>
        <authorList>
            <person name="Brown C.T."/>
            <person name="Hug L.A."/>
            <person name="Thomas B.C."/>
            <person name="Sharon I."/>
            <person name="Castelle C.J."/>
            <person name="Singh A."/>
            <person name="Wilkins M.J."/>
            <person name="Williams K.H."/>
            <person name="Banfield J.F."/>
        </authorList>
    </citation>
    <scope>NUCLEOTIDE SEQUENCE [LARGE SCALE GENOMIC DNA]</scope>
</reference>
<evidence type="ECO:0000256" key="1">
    <source>
        <dbReference type="ARBA" id="ARBA00005952"/>
    </source>
</evidence>
<dbReference type="InterPro" id="IPR035926">
    <property type="entry name" value="NusB-like_sf"/>
</dbReference>
<dbReference type="AlphaFoldDB" id="A0A0G1XMD2"/>
<evidence type="ECO:0000256" key="3">
    <source>
        <dbReference type="ARBA" id="ARBA00022884"/>
    </source>
</evidence>
<keyword evidence="2 6" id="KW-0889">Transcription antitermination</keyword>
<protein>
    <recommendedName>
        <fullName evidence="6">Transcription antitermination protein NusB</fullName>
    </recommendedName>
    <alternativeName>
        <fullName evidence="6">Antitermination factor NusB</fullName>
    </alternativeName>
</protein>
<gene>
    <name evidence="6" type="primary">nusB</name>
    <name evidence="8" type="ORF">UY76_C0028G0014</name>
</gene>
<keyword evidence="4 6" id="KW-0805">Transcription regulation</keyword>
<comment type="similarity">
    <text evidence="1 6">Belongs to the NusB family.</text>
</comment>
<evidence type="ECO:0000256" key="2">
    <source>
        <dbReference type="ARBA" id="ARBA00022814"/>
    </source>
</evidence>
<feature type="domain" description="NusB/RsmB/TIM44" evidence="7">
    <location>
        <begin position="7"/>
        <end position="134"/>
    </location>
</feature>
<dbReference type="InterPro" id="IPR006027">
    <property type="entry name" value="NusB_RsmB_TIM44"/>
</dbReference>
<organism evidence="8 9">
    <name type="scientific">Candidatus Uhrbacteria bacterium GW2011_GWA2_52_8d</name>
    <dbReference type="NCBI Taxonomy" id="1618979"/>
    <lineage>
        <taxon>Bacteria</taxon>
        <taxon>Candidatus Uhriibacteriota</taxon>
    </lineage>
</organism>
<dbReference type="GO" id="GO:0005829">
    <property type="term" value="C:cytosol"/>
    <property type="evidence" value="ECO:0007669"/>
    <property type="project" value="TreeGrafter"/>
</dbReference>
<dbReference type="Pfam" id="PF01029">
    <property type="entry name" value="NusB"/>
    <property type="match status" value="1"/>
</dbReference>
<dbReference type="Gene3D" id="1.10.940.10">
    <property type="entry name" value="NusB-like"/>
    <property type="match status" value="1"/>
</dbReference>